<gene>
    <name evidence="1" type="ORF">Tci_319894</name>
</gene>
<sequence length="345" mass="38641">MCPQECDMPRFLQLYIYDTNNEVQNRMAHFGSEEQSGLKKEIVEGLIEFLDNHNSLVQLFRTARNKRADVNIPEFKLRLYNVIRTHRYDLPTPETIEAIIFGGKTTMESKFDLIVEEHSHIPQRVNKLHPCYMALKFPLLFVYGEEGYQKDMKLVNVPVGSGVAAEDVCSRSSCRGDVADSGSGRRNSGCRDALKTASKLKLGRPVTLVMVASVVNRARCHGLFHLVPPLFCNDFQSFKGCGPGYGNIQLTMSENRNNFSEIRVPVIILASITLLNSCVTIIQVPLHKPPVKFKLRKSIIGAPTFSSSLCDDNDFLLQMLGSGSFKCLLELIKSVIAVGLPRFLL</sequence>
<keyword evidence="1" id="KW-0547">Nucleotide-binding</keyword>
<evidence type="ECO:0000313" key="1">
    <source>
        <dbReference type="EMBL" id="GEX47919.1"/>
    </source>
</evidence>
<keyword evidence="1" id="KW-0347">Helicase</keyword>
<organism evidence="1">
    <name type="scientific">Tanacetum cinerariifolium</name>
    <name type="common">Dalmatian daisy</name>
    <name type="synonym">Chrysanthemum cinerariifolium</name>
    <dbReference type="NCBI Taxonomy" id="118510"/>
    <lineage>
        <taxon>Eukaryota</taxon>
        <taxon>Viridiplantae</taxon>
        <taxon>Streptophyta</taxon>
        <taxon>Embryophyta</taxon>
        <taxon>Tracheophyta</taxon>
        <taxon>Spermatophyta</taxon>
        <taxon>Magnoliopsida</taxon>
        <taxon>eudicotyledons</taxon>
        <taxon>Gunneridae</taxon>
        <taxon>Pentapetalae</taxon>
        <taxon>asterids</taxon>
        <taxon>campanulids</taxon>
        <taxon>Asterales</taxon>
        <taxon>Asteraceae</taxon>
        <taxon>Asteroideae</taxon>
        <taxon>Anthemideae</taxon>
        <taxon>Anthemidinae</taxon>
        <taxon>Tanacetum</taxon>
    </lineage>
</organism>
<protein>
    <submittedName>
        <fullName evidence="1">Helitron helicase-like domain-containing protein</fullName>
    </submittedName>
</protein>
<dbReference type="EMBL" id="BKCJ010110727">
    <property type="protein sequence ID" value="GEX47919.1"/>
    <property type="molecule type" value="Genomic_DNA"/>
</dbReference>
<reference evidence="1" key="1">
    <citation type="journal article" date="2019" name="Sci. Rep.">
        <title>Draft genome of Tanacetum cinerariifolium, the natural source of mosquito coil.</title>
        <authorList>
            <person name="Yamashiro T."/>
            <person name="Shiraishi A."/>
            <person name="Satake H."/>
            <person name="Nakayama K."/>
        </authorList>
    </citation>
    <scope>NUCLEOTIDE SEQUENCE</scope>
</reference>
<accession>A0A699H6H8</accession>
<keyword evidence="1" id="KW-0378">Hydrolase</keyword>
<dbReference type="PANTHER" id="PTHR45786">
    <property type="entry name" value="DNA BINDING PROTEIN-LIKE"/>
    <property type="match status" value="1"/>
</dbReference>
<proteinExistence type="predicted"/>
<name>A0A699H6H8_TANCI</name>
<dbReference type="AlphaFoldDB" id="A0A699H6H8"/>
<comment type="caution">
    <text evidence="1">The sequence shown here is derived from an EMBL/GenBank/DDBJ whole genome shotgun (WGS) entry which is preliminary data.</text>
</comment>
<keyword evidence="1" id="KW-0067">ATP-binding</keyword>
<dbReference type="PANTHER" id="PTHR45786:SF74">
    <property type="entry name" value="ATP-DEPENDENT DNA HELICASE"/>
    <property type="match status" value="1"/>
</dbReference>
<dbReference type="GO" id="GO:0004386">
    <property type="term" value="F:helicase activity"/>
    <property type="evidence" value="ECO:0007669"/>
    <property type="project" value="UniProtKB-KW"/>
</dbReference>